<dbReference type="RefSeq" id="WP_358130960.1">
    <property type="nucleotide sequence ID" value="NZ_JBFALK010000003.1"/>
</dbReference>
<evidence type="ECO:0000256" key="2">
    <source>
        <dbReference type="SAM" id="SignalP"/>
    </source>
</evidence>
<evidence type="ECO:0000313" key="4">
    <source>
        <dbReference type="Proteomes" id="UP001551675"/>
    </source>
</evidence>
<evidence type="ECO:0000256" key="1">
    <source>
        <dbReference type="SAM" id="MobiDB-lite"/>
    </source>
</evidence>
<keyword evidence="4" id="KW-1185">Reference proteome</keyword>
<protein>
    <submittedName>
        <fullName evidence="3">DUF3103 family protein</fullName>
    </submittedName>
</protein>
<sequence>MKKVATFAALALAVTIGGLSSAPAATAAPSPAPQTLNASAADVRAGTMDGFKRHLAEEVARRLGERQFRDALTRELADDGEADLAALLGSAPGARDLADYARNANSEILKLKGLQAEESLLQIRIDPKQVKRISAGETLVMATPSGDEKAVRTVVAFDSKGRSQQLDAFKAPNRPVLIVGLDEHKDAELAQRAVRQGLTAAGIGGTDRSGPEQLQQNEGDRARAEQIQQNAGVQTGTEALQQGAAAVRQTTDIVAIENLNSHEPWYKGGPEIYAFVAGAGTDGKARVDQIWMPYIQQQGKNYFPNQTLIEWGSFLWTNVDVVWMEHDDSVDLGPLVKAVVDGALTVTGYGQYTPVADKIIGALPSDWTTDNDDYVDSCYNVGKFQGTLSCAANPAGMWTYVYVKTSS</sequence>
<dbReference type="Proteomes" id="UP001551675">
    <property type="component" value="Unassembled WGS sequence"/>
</dbReference>
<name>A0ABV3G9X3_MICGL</name>
<proteinExistence type="predicted"/>
<gene>
    <name evidence="3" type="ORF">AB0I59_07005</name>
</gene>
<feature type="chain" id="PRO_5045139429" evidence="2">
    <location>
        <begin position="28"/>
        <end position="407"/>
    </location>
</feature>
<keyword evidence="2" id="KW-0732">Signal</keyword>
<reference evidence="3 4" key="1">
    <citation type="submission" date="2024-06" db="EMBL/GenBank/DDBJ databases">
        <title>The Natural Products Discovery Center: Release of the First 8490 Sequenced Strains for Exploring Actinobacteria Biosynthetic Diversity.</title>
        <authorList>
            <person name="Kalkreuter E."/>
            <person name="Kautsar S.A."/>
            <person name="Yang D."/>
            <person name="Bader C.D."/>
            <person name="Teijaro C.N."/>
            <person name="Fluegel L."/>
            <person name="Davis C.M."/>
            <person name="Simpson J.R."/>
            <person name="Lauterbach L."/>
            <person name="Steele A.D."/>
            <person name="Gui C."/>
            <person name="Meng S."/>
            <person name="Li G."/>
            <person name="Viehrig K."/>
            <person name="Ye F."/>
            <person name="Su P."/>
            <person name="Kiefer A.F."/>
            <person name="Nichols A."/>
            <person name="Cepeda A.J."/>
            <person name="Yan W."/>
            <person name="Fan B."/>
            <person name="Jiang Y."/>
            <person name="Adhikari A."/>
            <person name="Zheng C.-J."/>
            <person name="Schuster L."/>
            <person name="Cowan T.M."/>
            <person name="Smanski M.J."/>
            <person name="Chevrette M.G."/>
            <person name="De Carvalho L.P.S."/>
            <person name="Shen B."/>
        </authorList>
    </citation>
    <scope>NUCLEOTIDE SEQUENCE [LARGE SCALE GENOMIC DNA]</scope>
    <source>
        <strain evidence="3 4">NPDC050100</strain>
    </source>
</reference>
<dbReference type="EMBL" id="JBFALK010000003">
    <property type="protein sequence ID" value="MEV0968366.1"/>
    <property type="molecule type" value="Genomic_DNA"/>
</dbReference>
<evidence type="ECO:0000313" key="3">
    <source>
        <dbReference type="EMBL" id="MEV0968366.1"/>
    </source>
</evidence>
<comment type="caution">
    <text evidence="3">The sequence shown here is derived from an EMBL/GenBank/DDBJ whole genome shotgun (WGS) entry which is preliminary data.</text>
</comment>
<dbReference type="Pfam" id="PF11301">
    <property type="entry name" value="DUF3103"/>
    <property type="match status" value="1"/>
</dbReference>
<accession>A0ABV3G9X3</accession>
<feature type="region of interest" description="Disordered" evidence="1">
    <location>
        <begin position="200"/>
        <end position="219"/>
    </location>
</feature>
<organism evidence="3 4">
    <name type="scientific">Microtetraspora glauca</name>
    <dbReference type="NCBI Taxonomy" id="1996"/>
    <lineage>
        <taxon>Bacteria</taxon>
        <taxon>Bacillati</taxon>
        <taxon>Actinomycetota</taxon>
        <taxon>Actinomycetes</taxon>
        <taxon>Streptosporangiales</taxon>
        <taxon>Streptosporangiaceae</taxon>
        <taxon>Microtetraspora</taxon>
    </lineage>
</organism>
<feature type="signal peptide" evidence="2">
    <location>
        <begin position="1"/>
        <end position="27"/>
    </location>
</feature>
<dbReference type="InterPro" id="IPR021452">
    <property type="entry name" value="DUF3103"/>
</dbReference>